<dbReference type="InterPro" id="IPR045629">
    <property type="entry name" value="DUF6232"/>
</dbReference>
<sequence length="155" mass="16742">MTTFYDHDGIRITERWLSIGGRRCRVGHLRNLRVARGRCDRTARRAAYTAVVSLLVVGVTARHVPVAVSVALVVLPALVTLARARLVRPAYLLLADYGGATVALYATRDETEFGKVSRALARAAAGSRCRARSAMPTVPPPRVPESRAPRAGRAG</sequence>
<evidence type="ECO:0000313" key="3">
    <source>
        <dbReference type="EMBL" id="MBB4764410.1"/>
    </source>
</evidence>
<dbReference type="RefSeq" id="WP_184995605.1">
    <property type="nucleotide sequence ID" value="NZ_BOMK01000027.1"/>
</dbReference>
<reference evidence="3 4" key="1">
    <citation type="submission" date="2020-08" db="EMBL/GenBank/DDBJ databases">
        <title>Sequencing the genomes of 1000 actinobacteria strains.</title>
        <authorList>
            <person name="Klenk H.-P."/>
        </authorList>
    </citation>
    <scope>NUCLEOTIDE SEQUENCE [LARGE SCALE GENOMIC DNA]</scope>
    <source>
        <strain evidence="3 4">DSM 43149</strain>
    </source>
</reference>
<proteinExistence type="predicted"/>
<dbReference type="Pfam" id="PF19744">
    <property type="entry name" value="DUF6232"/>
    <property type="match status" value="1"/>
</dbReference>
<organism evidence="3 4">
    <name type="scientific">Actinoplanes digitatis</name>
    <dbReference type="NCBI Taxonomy" id="1868"/>
    <lineage>
        <taxon>Bacteria</taxon>
        <taxon>Bacillati</taxon>
        <taxon>Actinomycetota</taxon>
        <taxon>Actinomycetes</taxon>
        <taxon>Micromonosporales</taxon>
        <taxon>Micromonosporaceae</taxon>
        <taxon>Actinoplanes</taxon>
    </lineage>
</organism>
<dbReference type="Proteomes" id="UP000578112">
    <property type="component" value="Unassembled WGS sequence"/>
</dbReference>
<gene>
    <name evidence="3" type="ORF">BJ971_004966</name>
</gene>
<keyword evidence="4" id="KW-1185">Reference proteome</keyword>
<protein>
    <submittedName>
        <fullName evidence="3">Uncharacterized protein</fullName>
    </submittedName>
</protein>
<keyword evidence="2" id="KW-1133">Transmembrane helix</keyword>
<dbReference type="EMBL" id="JACHNH010000001">
    <property type="protein sequence ID" value="MBB4764410.1"/>
    <property type="molecule type" value="Genomic_DNA"/>
</dbReference>
<dbReference type="AlphaFoldDB" id="A0A7W7I113"/>
<evidence type="ECO:0000256" key="1">
    <source>
        <dbReference type="SAM" id="MobiDB-lite"/>
    </source>
</evidence>
<accession>A0A7W7I113</accession>
<evidence type="ECO:0000256" key="2">
    <source>
        <dbReference type="SAM" id="Phobius"/>
    </source>
</evidence>
<feature type="region of interest" description="Disordered" evidence="1">
    <location>
        <begin position="129"/>
        <end position="155"/>
    </location>
</feature>
<feature type="transmembrane region" description="Helical" evidence="2">
    <location>
        <begin position="66"/>
        <end position="84"/>
    </location>
</feature>
<keyword evidence="2" id="KW-0472">Membrane</keyword>
<keyword evidence="2" id="KW-0812">Transmembrane</keyword>
<comment type="caution">
    <text evidence="3">The sequence shown here is derived from an EMBL/GenBank/DDBJ whole genome shotgun (WGS) entry which is preliminary data.</text>
</comment>
<name>A0A7W7I113_9ACTN</name>
<evidence type="ECO:0000313" key="4">
    <source>
        <dbReference type="Proteomes" id="UP000578112"/>
    </source>
</evidence>